<dbReference type="Pfam" id="PF13903">
    <property type="entry name" value="Claudin_2"/>
    <property type="match status" value="1"/>
</dbReference>
<feature type="compositionally biased region" description="Basic and acidic residues" evidence="5">
    <location>
        <begin position="598"/>
        <end position="634"/>
    </location>
</feature>
<feature type="transmembrane region" description="Helical" evidence="6">
    <location>
        <begin position="12"/>
        <end position="32"/>
    </location>
</feature>
<feature type="region of interest" description="Disordered" evidence="5">
    <location>
        <begin position="240"/>
        <end position="274"/>
    </location>
</feature>
<feature type="transmembrane region" description="Helical" evidence="6">
    <location>
        <begin position="133"/>
        <end position="160"/>
    </location>
</feature>
<keyword evidence="3 6" id="KW-1133">Transmembrane helix</keyword>
<feature type="compositionally biased region" description="Basic residues" evidence="5">
    <location>
        <begin position="473"/>
        <end position="490"/>
    </location>
</feature>
<evidence type="ECO:0000256" key="5">
    <source>
        <dbReference type="SAM" id="MobiDB-lite"/>
    </source>
</evidence>
<dbReference type="AlphaFoldDB" id="A0A0B6YW58"/>
<feature type="compositionally biased region" description="Polar residues" evidence="5">
    <location>
        <begin position="334"/>
        <end position="353"/>
    </location>
</feature>
<feature type="compositionally biased region" description="Basic and acidic residues" evidence="5">
    <location>
        <begin position="566"/>
        <end position="576"/>
    </location>
</feature>
<dbReference type="GO" id="GO:0016020">
    <property type="term" value="C:membrane"/>
    <property type="evidence" value="ECO:0007669"/>
    <property type="project" value="UniProtKB-SubCell"/>
</dbReference>
<feature type="compositionally biased region" description="Basic and acidic residues" evidence="5">
    <location>
        <begin position="459"/>
        <end position="472"/>
    </location>
</feature>
<feature type="transmembrane region" description="Helical" evidence="6">
    <location>
        <begin position="180"/>
        <end position="201"/>
    </location>
</feature>
<dbReference type="PANTHER" id="PTHR21284">
    <property type="entry name" value="EG:80H7.2 PROTEIN"/>
    <property type="match status" value="1"/>
</dbReference>
<feature type="compositionally biased region" description="Basic and acidic residues" evidence="5">
    <location>
        <begin position="402"/>
        <end position="417"/>
    </location>
</feature>
<evidence type="ECO:0000256" key="4">
    <source>
        <dbReference type="ARBA" id="ARBA00023136"/>
    </source>
</evidence>
<dbReference type="PANTHER" id="PTHR21284:SF12">
    <property type="entry name" value="EG:80H7.2 PROTEIN"/>
    <property type="match status" value="1"/>
</dbReference>
<gene>
    <name evidence="7" type="primary">ORF37233</name>
</gene>
<dbReference type="EMBL" id="HACG01012860">
    <property type="protein sequence ID" value="CEK59725.1"/>
    <property type="molecule type" value="Transcribed_RNA"/>
</dbReference>
<reference evidence="7" key="1">
    <citation type="submission" date="2014-12" db="EMBL/GenBank/DDBJ databases">
        <title>Insight into the proteome of Arion vulgaris.</title>
        <authorList>
            <person name="Aradska J."/>
            <person name="Bulat T."/>
            <person name="Smidak R."/>
            <person name="Sarate P."/>
            <person name="Gangsoo J."/>
            <person name="Sialana F."/>
            <person name="Bilban M."/>
            <person name="Lubec G."/>
        </authorList>
    </citation>
    <scope>NUCLEOTIDE SEQUENCE</scope>
    <source>
        <tissue evidence="7">Skin</tissue>
    </source>
</reference>
<accession>A0A0B6YW58</accession>
<feature type="compositionally biased region" description="Basic residues" evidence="5">
    <location>
        <begin position="418"/>
        <end position="442"/>
    </location>
</feature>
<sequence length="644" mass="73099">DVAEMAIKSKTFTLLAFIFAVTCLVSLIVAFASDRWFVSSEKEVSGFNNIGLWSACFSRYRPPAWALVDKYYDGCWWVFDREMDDLRQFLFPSWLVGTQVLVTISLTFQLIAMIIMIVNAINCFPYNRFKDVISIGLALASVALHGFTAILLIVAVILFGARADNDRTWIQKPDQNYLSWSFGLCVLAAFVSILTFMTVSVEVHRLRLLRRGGSDPEGFLTNVPPPPTFYAYSKQKFQLSNTGTTDSEKSQPAYANRYGNQDSSGRPRPPNTMFAVSGAGDVYLNRAYMNEGNLQRGRLNGYEPPYERRQLNPPQNQVRRPPDSRVYTDDVDSQRLQNMNSAAKSGESENITSKKGADTNNDYEEAKKIRQPVLPEYVPKLKSENVKKIKLDNTLDESCDTDIPKKKEQDSGDESRERKRTRSNSKSKKSTRSRSNSKTKSKEKKDADNKHSKRRSKKRGSESDNSDKDVSRSRHHSKERTSTRKKRSHSRGSTSRDLSSSNSDSSLESDSASVASRSRQRHRKESSRKNTRQQSASKESMGKEKHRGHTDDMSGSEYKSKKRSKSKGDPTESDAKKRTKSKVYSDTESVRSRQRSKSKGDQTDPDSRKKGKLRDNSDNESVRSKQSRRGDLKPKGTYSSYYEY</sequence>
<feature type="region of interest" description="Disordered" evidence="5">
    <location>
        <begin position="397"/>
        <end position="644"/>
    </location>
</feature>
<feature type="non-terminal residue" evidence="7">
    <location>
        <position position="1"/>
    </location>
</feature>
<dbReference type="InterPro" id="IPR004031">
    <property type="entry name" value="PMP22/EMP/MP20/Claudin"/>
</dbReference>
<keyword evidence="4 6" id="KW-0472">Membrane</keyword>
<dbReference type="Gene3D" id="1.20.140.150">
    <property type="match status" value="1"/>
</dbReference>
<evidence type="ECO:0000313" key="7">
    <source>
        <dbReference type="EMBL" id="CEK59725.1"/>
    </source>
</evidence>
<proteinExistence type="predicted"/>
<feature type="region of interest" description="Disordered" evidence="5">
    <location>
        <begin position="295"/>
        <end position="368"/>
    </location>
</feature>
<evidence type="ECO:0000256" key="2">
    <source>
        <dbReference type="ARBA" id="ARBA00022692"/>
    </source>
</evidence>
<evidence type="ECO:0000256" key="6">
    <source>
        <dbReference type="SAM" id="Phobius"/>
    </source>
</evidence>
<keyword evidence="2 6" id="KW-0812">Transmembrane</keyword>
<protein>
    <submittedName>
        <fullName evidence="7">Uncharacterized protein</fullName>
    </submittedName>
</protein>
<feature type="compositionally biased region" description="Basic residues" evidence="5">
    <location>
        <begin position="518"/>
        <end position="531"/>
    </location>
</feature>
<evidence type="ECO:0000256" key="1">
    <source>
        <dbReference type="ARBA" id="ARBA00004141"/>
    </source>
</evidence>
<feature type="transmembrane region" description="Helical" evidence="6">
    <location>
        <begin position="100"/>
        <end position="121"/>
    </location>
</feature>
<evidence type="ECO:0000256" key="3">
    <source>
        <dbReference type="ARBA" id="ARBA00022989"/>
    </source>
</evidence>
<feature type="compositionally biased region" description="Low complexity" evidence="5">
    <location>
        <begin position="491"/>
        <end position="517"/>
    </location>
</feature>
<organism evidence="7">
    <name type="scientific">Arion vulgaris</name>
    <dbReference type="NCBI Taxonomy" id="1028688"/>
    <lineage>
        <taxon>Eukaryota</taxon>
        <taxon>Metazoa</taxon>
        <taxon>Spiralia</taxon>
        <taxon>Lophotrochozoa</taxon>
        <taxon>Mollusca</taxon>
        <taxon>Gastropoda</taxon>
        <taxon>Heterobranchia</taxon>
        <taxon>Euthyneura</taxon>
        <taxon>Panpulmonata</taxon>
        <taxon>Eupulmonata</taxon>
        <taxon>Stylommatophora</taxon>
        <taxon>Helicina</taxon>
        <taxon>Arionoidea</taxon>
        <taxon>Arionidae</taxon>
        <taxon>Arion</taxon>
    </lineage>
</organism>
<comment type="subcellular location">
    <subcellularLocation>
        <location evidence="1">Membrane</location>
        <topology evidence="1">Multi-pass membrane protein</topology>
    </subcellularLocation>
</comment>
<name>A0A0B6YW58_9EUPU</name>